<evidence type="ECO:0000313" key="2">
    <source>
        <dbReference type="EMBL" id="OWP50790.1"/>
    </source>
</evidence>
<organism evidence="2 3">
    <name type="scientific">Pseudomonas nitroreducens</name>
    <dbReference type="NCBI Taxonomy" id="46680"/>
    <lineage>
        <taxon>Bacteria</taxon>
        <taxon>Pseudomonadati</taxon>
        <taxon>Pseudomonadota</taxon>
        <taxon>Gammaproteobacteria</taxon>
        <taxon>Pseudomonadales</taxon>
        <taxon>Pseudomonadaceae</taxon>
        <taxon>Pseudomonas</taxon>
    </lineage>
</organism>
<protein>
    <recommendedName>
        <fullName evidence="1">Peptidase C39-like domain-containing protein</fullName>
    </recommendedName>
</protein>
<dbReference type="InterPro" id="IPR039564">
    <property type="entry name" value="Peptidase_C39-like"/>
</dbReference>
<gene>
    <name evidence="2" type="ORF">CEG18_14775</name>
</gene>
<dbReference type="InterPro" id="IPR039563">
    <property type="entry name" value="Peptidase_C39_single_dom"/>
</dbReference>
<name>A0A2D0AFB4_PSENT</name>
<dbReference type="eggNOG" id="COG3271">
    <property type="taxonomic scope" value="Bacteria"/>
</dbReference>
<dbReference type="Pfam" id="PF13529">
    <property type="entry name" value="Peptidase_C39_2"/>
    <property type="match status" value="1"/>
</dbReference>
<feature type="domain" description="Peptidase C39-like" evidence="1">
    <location>
        <begin position="35"/>
        <end position="144"/>
    </location>
</feature>
<comment type="caution">
    <text evidence="2">The sequence shown here is derived from an EMBL/GenBank/DDBJ whole genome shotgun (WGS) entry which is preliminary data.</text>
</comment>
<proteinExistence type="predicted"/>
<dbReference type="CDD" id="cd02549">
    <property type="entry name" value="Peptidase_C39A"/>
    <property type="match status" value="1"/>
</dbReference>
<dbReference type="Pfam" id="PF13432">
    <property type="entry name" value="TPR_16"/>
    <property type="match status" value="1"/>
</dbReference>
<dbReference type="NCBIfam" id="NF033920">
    <property type="entry name" value="C39_PA2778_fam"/>
    <property type="match status" value="1"/>
</dbReference>
<sequence>MAVALAAAVALGGCAQAPKLPSSVDALPERVELSEVQFFPQQEFQCGPAALATMLNQRGIRVTPRELKDRVFIPGREGSLQVELVAAAREKGMLVYPLKPRLENILSEVAAGNPVLILQNQGLDWLPVWHFAVVVGFDRTRHELILRSGITERLLIDFTAFDLTWKRSQRWAVLTVPADRLPATAEPTAWLRAAHDLEETGQPALAEQAYRSATRAWPQESLGWFALANARYTDGNLGDAEQALRRSVGARPAFAAGWFNLANVLGERGCPREADAAASCARQLAPDDARFSQKVGGPAEAGSRCEAVPACPAN</sequence>
<dbReference type="InterPro" id="IPR011990">
    <property type="entry name" value="TPR-like_helical_dom_sf"/>
</dbReference>
<dbReference type="Gene3D" id="1.25.40.10">
    <property type="entry name" value="Tetratricopeptide repeat domain"/>
    <property type="match status" value="1"/>
</dbReference>
<dbReference type="Proteomes" id="UP000198145">
    <property type="component" value="Unassembled WGS sequence"/>
</dbReference>
<reference evidence="2 3" key="1">
    <citation type="submission" date="2017-06" db="EMBL/GenBank/DDBJ databases">
        <title>Draft genome of Pseudomonas nitroreducens DF05.</title>
        <authorList>
            <person name="Iyer R."/>
        </authorList>
    </citation>
    <scope>NUCLEOTIDE SEQUENCE [LARGE SCALE GENOMIC DNA]</scope>
    <source>
        <strain evidence="2 3">DF05</strain>
    </source>
</reference>
<dbReference type="AlphaFoldDB" id="A0A2D0AFB4"/>
<dbReference type="InterPro" id="IPR019734">
    <property type="entry name" value="TPR_rpt"/>
</dbReference>
<evidence type="ECO:0000259" key="1">
    <source>
        <dbReference type="Pfam" id="PF13529"/>
    </source>
</evidence>
<dbReference type="SUPFAM" id="SSF48452">
    <property type="entry name" value="TPR-like"/>
    <property type="match status" value="1"/>
</dbReference>
<dbReference type="EMBL" id="NJBA01000004">
    <property type="protein sequence ID" value="OWP50790.1"/>
    <property type="molecule type" value="Genomic_DNA"/>
</dbReference>
<dbReference type="SMART" id="SM00028">
    <property type="entry name" value="TPR"/>
    <property type="match status" value="3"/>
</dbReference>
<dbReference type="RefSeq" id="WP_088418178.1">
    <property type="nucleotide sequence ID" value="NZ_NJBA01000004.1"/>
</dbReference>
<accession>A0A2D0AFB4</accession>
<evidence type="ECO:0000313" key="3">
    <source>
        <dbReference type="Proteomes" id="UP000198145"/>
    </source>
</evidence>
<dbReference type="Gene3D" id="3.90.70.10">
    <property type="entry name" value="Cysteine proteinases"/>
    <property type="match status" value="1"/>
</dbReference>